<evidence type="ECO:0000313" key="6">
    <source>
        <dbReference type="Proteomes" id="UP001623290"/>
    </source>
</evidence>
<dbReference type="Pfam" id="PF00248">
    <property type="entry name" value="Aldo_ket_red"/>
    <property type="match status" value="1"/>
</dbReference>
<dbReference type="PIRSF" id="PIRSF000097">
    <property type="entry name" value="AKR"/>
    <property type="match status" value="1"/>
</dbReference>
<evidence type="ECO:0000256" key="2">
    <source>
        <dbReference type="ARBA" id="ARBA00022857"/>
    </source>
</evidence>
<dbReference type="PRINTS" id="PR00069">
    <property type="entry name" value="ALDKETRDTASE"/>
</dbReference>
<dbReference type="RefSeq" id="WP_330628285.1">
    <property type="nucleotide sequence ID" value="NZ_CP135446.1"/>
</dbReference>
<evidence type="ECO:0000256" key="1">
    <source>
        <dbReference type="ARBA" id="ARBA00007905"/>
    </source>
</evidence>
<comment type="similarity">
    <text evidence="1">Belongs to the aldo/keto reductase family.</text>
</comment>
<dbReference type="InterPro" id="IPR036812">
    <property type="entry name" value="NAD(P)_OxRdtase_dom_sf"/>
</dbReference>
<keyword evidence="6" id="KW-1185">Reference proteome</keyword>
<keyword evidence="2" id="KW-0521">NADP</keyword>
<dbReference type="InterPro" id="IPR020471">
    <property type="entry name" value="AKR"/>
</dbReference>
<proteinExistence type="inferred from homology"/>
<geneLocation type="plasmid" evidence="5 6">
    <name>unnamed3</name>
</geneLocation>
<accession>A0ABZ1E4K6</accession>
<evidence type="ECO:0000259" key="4">
    <source>
        <dbReference type="Pfam" id="PF00248"/>
    </source>
</evidence>
<organism evidence="5 6">
    <name type="scientific">Thioclava litoralis</name>
    <dbReference type="NCBI Taxonomy" id="3076557"/>
    <lineage>
        <taxon>Bacteria</taxon>
        <taxon>Pseudomonadati</taxon>
        <taxon>Pseudomonadota</taxon>
        <taxon>Alphaproteobacteria</taxon>
        <taxon>Rhodobacterales</taxon>
        <taxon>Paracoccaceae</taxon>
        <taxon>Thioclava</taxon>
    </lineage>
</organism>
<dbReference type="InterPro" id="IPR018170">
    <property type="entry name" value="Aldo/ket_reductase_CS"/>
</dbReference>
<dbReference type="PANTHER" id="PTHR43827:SF3">
    <property type="entry name" value="NADP-DEPENDENT OXIDOREDUCTASE DOMAIN-CONTAINING PROTEIN"/>
    <property type="match status" value="1"/>
</dbReference>
<dbReference type="EMBL" id="CP135446">
    <property type="protein sequence ID" value="WRY35960.1"/>
    <property type="molecule type" value="Genomic_DNA"/>
</dbReference>
<evidence type="ECO:0000313" key="5">
    <source>
        <dbReference type="EMBL" id="WRY35960.1"/>
    </source>
</evidence>
<keyword evidence="5" id="KW-0614">Plasmid</keyword>
<protein>
    <submittedName>
        <fullName evidence="5">Aldo/keto reductase</fullName>
    </submittedName>
</protein>
<evidence type="ECO:0000256" key="3">
    <source>
        <dbReference type="ARBA" id="ARBA00023002"/>
    </source>
</evidence>
<dbReference type="Gene3D" id="3.20.20.100">
    <property type="entry name" value="NADP-dependent oxidoreductase domain"/>
    <property type="match status" value="1"/>
</dbReference>
<keyword evidence="3" id="KW-0560">Oxidoreductase</keyword>
<dbReference type="PROSITE" id="PS00798">
    <property type="entry name" value="ALDOKETO_REDUCTASE_1"/>
    <property type="match status" value="1"/>
</dbReference>
<sequence length="280" mass="30772">MSKTVIPPAPTLRLSNGVEMPRLGLGTWPMDDRESARAVAQAIETGYRLVDTAENYGNEAGVGEGLRASGVAREELFVTTKFNRKWHSREGVREATDRALKTLGLDYIDLMLIHWPNPDQDRYVEAFEGLLEMVEAGKIRAAGVSNFKPAHLQKLFDAGMVPVLNQIEQDPYHRREDLVKLHEAKGIATESWSPLGRAGALLDDPAIVAIARAHGVSTGQVVLRWHIQSGFVTTPKSADARRQAENLDIFGFTLTESEFAVLNGLGREDGSLTDADTFGH</sequence>
<reference evidence="5 6" key="1">
    <citation type="submission" date="2023-09" db="EMBL/GenBank/DDBJ databases">
        <title>Thioclava shenzhenensis sp. nov., a multidrug resistant bacteria-antagonizing species isolated from coastal seawater.</title>
        <authorList>
            <person name="Long M."/>
        </authorList>
    </citation>
    <scope>NUCLEOTIDE SEQUENCE [LARGE SCALE GENOMIC DNA]</scope>
    <source>
        <strain evidence="5 6">FTW29</strain>
        <plasmid evidence="5 6">unnamed3</plasmid>
    </source>
</reference>
<dbReference type="Proteomes" id="UP001623290">
    <property type="component" value="Plasmid unnamed3"/>
</dbReference>
<dbReference type="SUPFAM" id="SSF51430">
    <property type="entry name" value="NAD(P)-linked oxidoreductase"/>
    <property type="match status" value="1"/>
</dbReference>
<gene>
    <name evidence="5" type="ORF">RPE78_17935</name>
</gene>
<name>A0ABZ1E4K6_9RHOB</name>
<dbReference type="PANTHER" id="PTHR43827">
    <property type="entry name" value="2,5-DIKETO-D-GLUCONIC ACID REDUCTASE"/>
    <property type="match status" value="1"/>
</dbReference>
<feature type="domain" description="NADP-dependent oxidoreductase" evidence="4">
    <location>
        <begin position="23"/>
        <end position="263"/>
    </location>
</feature>
<dbReference type="InterPro" id="IPR023210">
    <property type="entry name" value="NADP_OxRdtase_dom"/>
</dbReference>